<organism evidence="2 3">
    <name type="scientific">Lipomyces starkeyi NRRL Y-11557</name>
    <dbReference type="NCBI Taxonomy" id="675824"/>
    <lineage>
        <taxon>Eukaryota</taxon>
        <taxon>Fungi</taxon>
        <taxon>Dikarya</taxon>
        <taxon>Ascomycota</taxon>
        <taxon>Saccharomycotina</taxon>
        <taxon>Lipomycetes</taxon>
        <taxon>Lipomycetales</taxon>
        <taxon>Lipomycetaceae</taxon>
        <taxon>Lipomyces</taxon>
    </lineage>
</organism>
<evidence type="ECO:0008006" key="4">
    <source>
        <dbReference type="Google" id="ProtNLM"/>
    </source>
</evidence>
<dbReference type="OrthoDB" id="4327540at2759"/>
<name>A0A1E3Q890_LIPST</name>
<feature type="compositionally biased region" description="Polar residues" evidence="1">
    <location>
        <begin position="271"/>
        <end position="284"/>
    </location>
</feature>
<reference evidence="2 3" key="1">
    <citation type="journal article" date="2016" name="Proc. Natl. Acad. Sci. U.S.A.">
        <title>Comparative genomics of biotechnologically important yeasts.</title>
        <authorList>
            <person name="Riley R."/>
            <person name="Haridas S."/>
            <person name="Wolfe K.H."/>
            <person name="Lopes M.R."/>
            <person name="Hittinger C.T."/>
            <person name="Goeker M."/>
            <person name="Salamov A.A."/>
            <person name="Wisecaver J.H."/>
            <person name="Long T.M."/>
            <person name="Calvey C.H."/>
            <person name="Aerts A.L."/>
            <person name="Barry K.W."/>
            <person name="Choi C."/>
            <person name="Clum A."/>
            <person name="Coughlan A.Y."/>
            <person name="Deshpande S."/>
            <person name="Douglass A.P."/>
            <person name="Hanson S.J."/>
            <person name="Klenk H.-P."/>
            <person name="LaButti K.M."/>
            <person name="Lapidus A."/>
            <person name="Lindquist E.A."/>
            <person name="Lipzen A.M."/>
            <person name="Meier-Kolthoff J.P."/>
            <person name="Ohm R.A."/>
            <person name="Otillar R.P."/>
            <person name="Pangilinan J.L."/>
            <person name="Peng Y."/>
            <person name="Rokas A."/>
            <person name="Rosa C.A."/>
            <person name="Scheuner C."/>
            <person name="Sibirny A.A."/>
            <person name="Slot J.C."/>
            <person name="Stielow J.B."/>
            <person name="Sun H."/>
            <person name="Kurtzman C.P."/>
            <person name="Blackwell M."/>
            <person name="Grigoriev I.V."/>
            <person name="Jeffries T.W."/>
        </authorList>
    </citation>
    <scope>NUCLEOTIDE SEQUENCE [LARGE SCALE GENOMIC DNA]</scope>
    <source>
        <strain evidence="2 3">NRRL Y-11557</strain>
    </source>
</reference>
<dbReference type="Proteomes" id="UP000094385">
    <property type="component" value="Unassembled WGS sequence"/>
</dbReference>
<protein>
    <recommendedName>
        <fullName evidence="4">SWIM-type domain-containing protein</fullName>
    </recommendedName>
</protein>
<dbReference type="EMBL" id="KV454294">
    <property type="protein sequence ID" value="ODQ73372.1"/>
    <property type="molecule type" value="Genomic_DNA"/>
</dbReference>
<dbReference type="AlphaFoldDB" id="A0A1E3Q890"/>
<evidence type="ECO:0000256" key="1">
    <source>
        <dbReference type="SAM" id="MobiDB-lite"/>
    </source>
</evidence>
<gene>
    <name evidence="2" type="ORF">LIPSTDRAFT_3693</name>
</gene>
<proteinExistence type="predicted"/>
<feature type="compositionally biased region" description="Basic and acidic residues" evidence="1">
    <location>
        <begin position="298"/>
        <end position="308"/>
    </location>
</feature>
<feature type="region of interest" description="Disordered" evidence="1">
    <location>
        <begin position="270"/>
        <end position="332"/>
    </location>
</feature>
<sequence length="350" mass="39485">MKCIKQIANSVDKEDQDKMLAQLQTDHPDEAVNYFLTQWWVNGQCERWAEIHIRMHPNFGISTTSRVEGNHGAMKGAVSSSSGNLHTAGSKINHKAKDRAEQLSILCSNENLRVRLEIRNKPETANLSTAISRSALDIVYAEVMKMRYNQQEEGTKDKCNCATSNRYLLPCSHQILFGVPLDVHDIHPQWRVHLEIPPLNVNWQDIDSQKLRVLKDPQAALPRKGRPRGTRRLRTSAEVIQKATDRMEKVRRCGSCHKVGHNRRRCLGLSNKESLQGRSDTESTLAAATDDNEATAEENEHTSEKWDAIDDAAPEDDVTGDEADDFDDFDDRDDADAAFEAMWADALSLI</sequence>
<evidence type="ECO:0000313" key="2">
    <source>
        <dbReference type="EMBL" id="ODQ73372.1"/>
    </source>
</evidence>
<accession>A0A1E3Q890</accession>
<dbReference type="STRING" id="675824.A0A1E3Q890"/>
<keyword evidence="3" id="KW-1185">Reference proteome</keyword>
<feature type="compositionally biased region" description="Acidic residues" evidence="1">
    <location>
        <begin position="309"/>
        <end position="332"/>
    </location>
</feature>
<evidence type="ECO:0000313" key="3">
    <source>
        <dbReference type="Proteomes" id="UP000094385"/>
    </source>
</evidence>